<proteinExistence type="predicted"/>
<evidence type="ECO:0000313" key="2">
    <source>
        <dbReference type="Proteomes" id="UP000248044"/>
    </source>
</evidence>
<dbReference type="KEGG" id="abri:DFR85_00880"/>
<keyword evidence="2" id="KW-1185">Reference proteome</keyword>
<name>A0A2U9IBI9_9CREN</name>
<dbReference type="RefSeq" id="WP_110269259.1">
    <property type="nucleotide sequence ID" value="NZ_CP029289.2"/>
</dbReference>
<gene>
    <name evidence="1" type="ORF">DFR85_00880</name>
</gene>
<protein>
    <submittedName>
        <fullName evidence="1">Uncharacterized protein</fullName>
    </submittedName>
</protein>
<dbReference type="AlphaFoldDB" id="A0A2U9IBI9"/>
<dbReference type="Proteomes" id="UP000248044">
    <property type="component" value="Chromosome"/>
</dbReference>
<dbReference type="EMBL" id="CP029289">
    <property type="protein sequence ID" value="AWR93375.1"/>
    <property type="molecule type" value="Genomic_DNA"/>
</dbReference>
<accession>A0A2U9IBI9</accession>
<reference evidence="1 2" key="1">
    <citation type="submission" date="2018-05" db="EMBL/GenBank/DDBJ databases">
        <title>Complete Genome Sequences of Extremely Thermoacidophilic, Metal-Mobilizing Type-Strain Members of the Archaeal Family Sulfolobaceae: Acidianus brierleyi DSM-1651T, Acidianus sulfidivorans DSM-18786T, Metallosphaera hakonensis DSM-7519T, and Metallosphaera prunae DSM-10039T.</title>
        <authorList>
            <person name="Counts J.A."/>
            <person name="Kelly R.M."/>
        </authorList>
    </citation>
    <scope>NUCLEOTIDE SEQUENCE [LARGE SCALE GENOMIC DNA]</scope>
    <source>
        <strain evidence="1 2">DSM 1651</strain>
    </source>
</reference>
<dbReference type="GeneID" id="36830666"/>
<dbReference type="OrthoDB" id="32958at2157"/>
<evidence type="ECO:0000313" key="1">
    <source>
        <dbReference type="EMBL" id="AWR93375.1"/>
    </source>
</evidence>
<organism evidence="1 2">
    <name type="scientific">Acidianus brierleyi</name>
    <dbReference type="NCBI Taxonomy" id="41673"/>
    <lineage>
        <taxon>Archaea</taxon>
        <taxon>Thermoproteota</taxon>
        <taxon>Thermoprotei</taxon>
        <taxon>Sulfolobales</taxon>
        <taxon>Sulfolobaceae</taxon>
        <taxon>Acidianus</taxon>
    </lineage>
</organism>
<sequence>MNELDLSKQPGGCGASTTSVSLMKFWLETGGNQEVRIIAQQGVQADEVEMWAMAMQEKGVKILKKEILDGKVIYNIYLP</sequence>